<dbReference type="OrthoDB" id="119432at2"/>
<dbReference type="Proteomes" id="UP000290889">
    <property type="component" value="Chromosome"/>
</dbReference>
<dbReference type="InterPro" id="IPR024775">
    <property type="entry name" value="DinB-like"/>
</dbReference>
<dbReference type="Pfam" id="PF12867">
    <property type="entry name" value="DinB_2"/>
    <property type="match status" value="1"/>
</dbReference>
<dbReference type="InterPro" id="IPR034660">
    <property type="entry name" value="DinB/YfiT-like"/>
</dbReference>
<proteinExistence type="predicted"/>
<evidence type="ECO:0000259" key="1">
    <source>
        <dbReference type="Pfam" id="PF12867"/>
    </source>
</evidence>
<evidence type="ECO:0000313" key="2">
    <source>
        <dbReference type="EMBL" id="QBA64142.1"/>
    </source>
</evidence>
<dbReference type="AlphaFoldDB" id="A0A411E8Y7"/>
<sequence>MNRRVLLSLMGVAPLALISSKIPDADNPLIADLIKRWKRSKEYTLAVLDAMPAELLEFSPTAEQMSFAQHFLHLGFTNNMFLGILLDTETYADYEALLKAGFWLERPDPINLMQPDKLQQRAAATNKALVATYVSETFDYAIAGISTLTDGMLAKGEQRVKPWYLKGHSNLDLILRGEGHTTHHRAQAIVYLRIKGIQPRAILNLIRFRTLKR</sequence>
<dbReference type="SUPFAM" id="SSF109854">
    <property type="entry name" value="DinB/YfiT-like putative metalloenzymes"/>
    <property type="match status" value="1"/>
</dbReference>
<reference evidence="2 3" key="1">
    <citation type="submission" date="2019-01" db="EMBL/GenBank/DDBJ databases">
        <title>Muriicola soli sp. nov., isolated from soil.</title>
        <authorList>
            <person name="Kang H.J."/>
            <person name="Kim S.B."/>
        </authorList>
    </citation>
    <scope>NUCLEOTIDE SEQUENCE [LARGE SCALE GENOMIC DNA]</scope>
    <source>
        <strain evidence="2 3">MMS17-SY002</strain>
    </source>
</reference>
<protein>
    <submittedName>
        <fullName evidence="2">DinB family protein</fullName>
    </submittedName>
</protein>
<name>A0A411E8Y7_9FLAO</name>
<gene>
    <name evidence="2" type="ORF">EQY75_06110</name>
</gene>
<dbReference type="Gene3D" id="1.20.120.450">
    <property type="entry name" value="dinb family like domain"/>
    <property type="match status" value="1"/>
</dbReference>
<evidence type="ECO:0000313" key="3">
    <source>
        <dbReference type="Proteomes" id="UP000290889"/>
    </source>
</evidence>
<accession>A0A411E8Y7</accession>
<organism evidence="2 3">
    <name type="scientific">Muriicola soli</name>
    <dbReference type="NCBI Taxonomy" id="2507538"/>
    <lineage>
        <taxon>Bacteria</taxon>
        <taxon>Pseudomonadati</taxon>
        <taxon>Bacteroidota</taxon>
        <taxon>Flavobacteriia</taxon>
        <taxon>Flavobacteriales</taxon>
        <taxon>Flavobacteriaceae</taxon>
        <taxon>Muriicola</taxon>
    </lineage>
</organism>
<dbReference type="RefSeq" id="WP_129603811.1">
    <property type="nucleotide sequence ID" value="NZ_CP035544.1"/>
</dbReference>
<feature type="domain" description="DinB-like" evidence="1">
    <location>
        <begin position="37"/>
        <end position="188"/>
    </location>
</feature>
<dbReference type="EMBL" id="CP035544">
    <property type="protein sequence ID" value="QBA64142.1"/>
    <property type="molecule type" value="Genomic_DNA"/>
</dbReference>
<dbReference type="KEGG" id="mur:EQY75_06110"/>
<keyword evidence="3" id="KW-1185">Reference proteome</keyword>